<dbReference type="NCBIfam" id="NF004189">
    <property type="entry name" value="PRK05644.1"/>
    <property type="match status" value="1"/>
</dbReference>
<dbReference type="Gene3D" id="3.30.230.10">
    <property type="match status" value="1"/>
</dbReference>
<dbReference type="InterPro" id="IPR020568">
    <property type="entry name" value="Ribosomal_Su5_D2-typ_SF"/>
</dbReference>
<dbReference type="EMBL" id="AF167102">
    <property type="protein sequence ID" value="AAD52967.1"/>
    <property type="molecule type" value="Genomic_DNA"/>
</dbReference>
<dbReference type="PANTHER" id="PTHR45866:SF1">
    <property type="entry name" value="DNA GYRASE SUBUNIT B, MITOCHONDRIAL"/>
    <property type="match status" value="1"/>
</dbReference>
<dbReference type="InterPro" id="IPR018522">
    <property type="entry name" value="TopoIIA_CS"/>
</dbReference>
<dbReference type="InterPro" id="IPR013759">
    <property type="entry name" value="Topo_IIA_B_C"/>
</dbReference>
<comment type="subunit">
    <text evidence="10">Heterotetramer, composed of two GyrA and two GyrB chains. In the heterotetramer, GyrA contains the active site tyrosine that forms a transient covalent intermediate with DNA, while GyrB binds cofactors and catalyzes ATP hydrolysis.</text>
</comment>
<dbReference type="EC" id="5.6.2.2" evidence="10"/>
<dbReference type="InterPro" id="IPR001241">
    <property type="entry name" value="Topo_IIA"/>
</dbReference>
<protein>
    <recommendedName>
        <fullName evidence="10">DNA gyrase subunit B</fullName>
        <ecNumber evidence="10">5.6.2.2</ecNumber>
    </recommendedName>
</protein>
<dbReference type="NCBIfam" id="TIGR01059">
    <property type="entry name" value="gyrB"/>
    <property type="match status" value="1"/>
</dbReference>
<dbReference type="Pfam" id="PF00986">
    <property type="entry name" value="DNA_gyraseB_C"/>
    <property type="match status" value="1"/>
</dbReference>
<evidence type="ECO:0000256" key="2">
    <source>
        <dbReference type="ARBA" id="ARBA00010708"/>
    </source>
</evidence>
<keyword evidence="9 10" id="KW-0413">Isomerase</keyword>
<keyword evidence="3 10" id="KW-0479">Metal-binding</keyword>
<feature type="binding site" evidence="10">
    <location>
        <position position="427"/>
    </location>
    <ligand>
        <name>Mg(2+)</name>
        <dbReference type="ChEBI" id="CHEBI:18420"/>
        <label>1</label>
        <note>catalytic</note>
    </ligand>
</feature>
<dbReference type="FunFam" id="3.30.565.10:FF:000002">
    <property type="entry name" value="DNA gyrase subunit B"/>
    <property type="match status" value="1"/>
</dbReference>
<evidence type="ECO:0000256" key="5">
    <source>
        <dbReference type="ARBA" id="ARBA00022840"/>
    </source>
</evidence>
<dbReference type="HAMAP" id="MF_01898">
    <property type="entry name" value="GyrB"/>
    <property type="match status" value="1"/>
</dbReference>
<dbReference type="FunFam" id="3.30.230.10:FF:000005">
    <property type="entry name" value="DNA gyrase subunit B"/>
    <property type="match status" value="1"/>
</dbReference>
<accession>Q9RP84</accession>
<gene>
    <name evidence="10 12" type="primary">gyrB</name>
</gene>
<dbReference type="Pfam" id="PF00204">
    <property type="entry name" value="DNA_gyraseB"/>
    <property type="match status" value="1"/>
</dbReference>
<evidence type="ECO:0000256" key="3">
    <source>
        <dbReference type="ARBA" id="ARBA00022723"/>
    </source>
</evidence>
<dbReference type="GO" id="GO:0003677">
    <property type="term" value="F:DNA binding"/>
    <property type="evidence" value="ECO:0007669"/>
    <property type="project" value="UniProtKB-KW"/>
</dbReference>
<proteinExistence type="inferred from homology"/>
<comment type="miscellaneous">
    <text evidence="10">Few gyrases are as efficient as E.coli at forming negative supercoils. Not all organisms have 2 type II topoisomerases; in organisms with a single type II topoisomerase this enzyme also has to decatenate newly replicated chromosomes.</text>
</comment>
<dbReference type="InterPro" id="IPR003594">
    <property type="entry name" value="HATPase_dom"/>
</dbReference>
<evidence type="ECO:0000313" key="12">
    <source>
        <dbReference type="EMBL" id="AAD52967.1"/>
    </source>
</evidence>
<dbReference type="SUPFAM" id="SSF55874">
    <property type="entry name" value="ATPase domain of HSP90 chaperone/DNA topoisomerase II/histidine kinase"/>
    <property type="match status" value="1"/>
</dbReference>
<evidence type="ECO:0000256" key="1">
    <source>
        <dbReference type="ARBA" id="ARBA00000185"/>
    </source>
</evidence>
<dbReference type="GO" id="GO:0006265">
    <property type="term" value="P:DNA topological change"/>
    <property type="evidence" value="ECO:0007669"/>
    <property type="project" value="UniProtKB-UniRule"/>
</dbReference>
<dbReference type="SMART" id="SM00387">
    <property type="entry name" value="HATPase_c"/>
    <property type="match status" value="1"/>
</dbReference>
<dbReference type="Pfam" id="PF02518">
    <property type="entry name" value="HATPase_c"/>
    <property type="match status" value="1"/>
</dbReference>
<dbReference type="CDD" id="cd00822">
    <property type="entry name" value="TopoII_Trans_DNA_gyrase"/>
    <property type="match status" value="1"/>
</dbReference>
<dbReference type="InterPro" id="IPR000565">
    <property type="entry name" value="Topo_IIA_B"/>
</dbReference>
<organism evidence="12">
    <name type="scientific">Acholeplasma laidlawii</name>
    <dbReference type="NCBI Taxonomy" id="2148"/>
    <lineage>
        <taxon>Bacteria</taxon>
        <taxon>Bacillati</taxon>
        <taxon>Mycoplasmatota</taxon>
        <taxon>Mollicutes</taxon>
        <taxon>Acholeplasmatales</taxon>
        <taxon>Acholeplasmataceae</taxon>
        <taxon>Acholeplasma</taxon>
    </lineage>
</organism>
<dbReference type="GO" id="GO:0046872">
    <property type="term" value="F:metal ion binding"/>
    <property type="evidence" value="ECO:0007669"/>
    <property type="project" value="UniProtKB-KW"/>
</dbReference>
<dbReference type="InterPro" id="IPR013506">
    <property type="entry name" value="Topo_IIA_bsu_dom2"/>
</dbReference>
<dbReference type="CDD" id="cd16928">
    <property type="entry name" value="HATPase_GyrB-like"/>
    <property type="match status" value="1"/>
</dbReference>
<dbReference type="Gene3D" id="3.30.565.10">
    <property type="entry name" value="Histidine kinase-like ATPase, C-terminal domain"/>
    <property type="match status" value="1"/>
</dbReference>
<dbReference type="CDD" id="cd03366">
    <property type="entry name" value="TOPRIM_TopoIIA_GyrB"/>
    <property type="match status" value="1"/>
</dbReference>
<keyword evidence="10" id="KW-0963">Cytoplasm</keyword>
<keyword evidence="7 10" id="KW-0799">Topoisomerase</keyword>
<evidence type="ECO:0000256" key="10">
    <source>
        <dbReference type="HAMAP-Rule" id="MF_01898"/>
    </source>
</evidence>
<reference evidence="12" key="1">
    <citation type="journal article" date="2000" name="Mol. Biol. (Mosk.)">
        <title>Analysis of genes, coding for DNA gyrase from the mycoplasma Acholeplasma laidlawii PG-8B.</title>
        <authorList>
            <person name="Taganov K.D."/>
            <person name="Gushchin A.E."/>
            <person name="Akopian T.A."/>
            <person name="Oparina N.Y."/>
            <person name="Abramycheva N.Y."/>
            <person name="Govorun V.M."/>
        </authorList>
    </citation>
    <scope>NUCLEOTIDE SEQUENCE</scope>
    <source>
        <strain evidence="12">PG-8B</strain>
    </source>
</reference>
<evidence type="ECO:0000256" key="4">
    <source>
        <dbReference type="ARBA" id="ARBA00022741"/>
    </source>
</evidence>
<dbReference type="InterPro" id="IPR002288">
    <property type="entry name" value="DNA_gyrase_B_C"/>
</dbReference>
<dbReference type="Gene3D" id="3.40.50.670">
    <property type="match status" value="1"/>
</dbReference>
<evidence type="ECO:0000256" key="9">
    <source>
        <dbReference type="ARBA" id="ARBA00023235"/>
    </source>
</evidence>
<dbReference type="InterPro" id="IPR036890">
    <property type="entry name" value="HATPase_C_sf"/>
</dbReference>
<dbReference type="InterPro" id="IPR013760">
    <property type="entry name" value="Topo_IIA-like_dom_sf"/>
</dbReference>
<comment type="similarity">
    <text evidence="2 10">Belongs to the type II topoisomerase GyrB family.</text>
</comment>
<dbReference type="PRINTS" id="PR01159">
    <property type="entry name" value="DNAGYRASEB"/>
</dbReference>
<comment type="function">
    <text evidence="10">A type II topoisomerase that negatively supercoils closed circular double-stranded (ds) DNA in an ATP-dependent manner to modulate DNA topology and maintain chromosomes in an underwound state. Negative supercoiling favors strand separation, and DNA replication, transcription, recombination and repair, all of which involve strand separation. Also able to catalyze the interconversion of other topological isomers of dsDNA rings, including catenanes and knotted rings. Type II topoisomerases break and join 2 DNA strands simultaneously in an ATP-dependent manner.</text>
</comment>
<dbReference type="GO" id="GO:0006261">
    <property type="term" value="P:DNA-templated DNA replication"/>
    <property type="evidence" value="ECO:0007669"/>
    <property type="project" value="UniProtKB-UniRule"/>
</dbReference>
<feature type="binding site" evidence="10">
    <location>
        <position position="500"/>
    </location>
    <ligand>
        <name>Mg(2+)</name>
        <dbReference type="ChEBI" id="CHEBI:18420"/>
        <label>2</label>
    </ligand>
</feature>
<dbReference type="GO" id="GO:0005694">
    <property type="term" value="C:chromosome"/>
    <property type="evidence" value="ECO:0007669"/>
    <property type="project" value="InterPro"/>
</dbReference>
<name>Q9RP84_ACHLA</name>
<dbReference type="AlphaFoldDB" id="Q9RP84"/>
<dbReference type="InterPro" id="IPR011557">
    <property type="entry name" value="GyrB"/>
</dbReference>
<comment type="subcellular location">
    <subcellularLocation>
        <location evidence="10">Cytoplasm</location>
    </subcellularLocation>
</comment>
<dbReference type="PROSITE" id="PS50880">
    <property type="entry name" value="TOPRIM"/>
    <property type="match status" value="1"/>
</dbReference>
<dbReference type="FunFam" id="3.40.50.670:FF:000002">
    <property type="entry name" value="DNA gyrase subunit B"/>
    <property type="match status" value="1"/>
</dbReference>
<keyword evidence="5 10" id="KW-0067">ATP-binding</keyword>
<feature type="domain" description="Toprim" evidence="11">
    <location>
        <begin position="421"/>
        <end position="535"/>
    </location>
</feature>
<dbReference type="InterPro" id="IPR006171">
    <property type="entry name" value="TOPRIM_dom"/>
</dbReference>
<feature type="site" description="Interaction with DNA" evidence="10">
    <location>
        <position position="455"/>
    </location>
</feature>
<feature type="site" description="Interaction with DNA" evidence="10">
    <location>
        <position position="452"/>
    </location>
</feature>
<dbReference type="InterPro" id="IPR034160">
    <property type="entry name" value="TOPRIM_GyrB"/>
</dbReference>
<comment type="catalytic activity">
    <reaction evidence="1 10">
        <text>ATP-dependent breakage, passage and rejoining of double-stranded DNA.</text>
        <dbReference type="EC" id="5.6.2.2"/>
    </reaction>
</comment>
<comment type="cofactor">
    <cofactor evidence="10">
        <name>Mg(2+)</name>
        <dbReference type="ChEBI" id="CHEBI:18420"/>
    </cofactor>
    <cofactor evidence="10">
        <name>Mn(2+)</name>
        <dbReference type="ChEBI" id="CHEBI:29035"/>
    </cofactor>
    <cofactor evidence="10">
        <name>Ca(2+)</name>
        <dbReference type="ChEBI" id="CHEBI:29108"/>
    </cofactor>
    <text evidence="10">Binds two Mg(2+) per subunit. The magnesium ions form salt bridges with both the protein and the DNA. Can also accept other divalent metal cations, such as Mn(2+) or Ca(2+).</text>
</comment>
<dbReference type="SMART" id="SM00433">
    <property type="entry name" value="TOP2c"/>
    <property type="match status" value="1"/>
</dbReference>
<dbReference type="GO" id="GO:0005524">
    <property type="term" value="F:ATP binding"/>
    <property type="evidence" value="ECO:0007669"/>
    <property type="project" value="UniProtKB-UniRule"/>
</dbReference>
<dbReference type="InterPro" id="IPR014721">
    <property type="entry name" value="Ribsml_uS5_D2-typ_fold_subgr"/>
</dbReference>
<evidence type="ECO:0000256" key="8">
    <source>
        <dbReference type="ARBA" id="ARBA00023125"/>
    </source>
</evidence>
<dbReference type="PRINTS" id="PR00418">
    <property type="entry name" value="TPI2FAMILY"/>
</dbReference>
<keyword evidence="8" id="KW-0238">DNA-binding</keyword>
<dbReference type="Pfam" id="PF01751">
    <property type="entry name" value="Toprim"/>
    <property type="match status" value="1"/>
</dbReference>
<dbReference type="GO" id="GO:0034335">
    <property type="term" value="F:DNA negative supercoiling activity"/>
    <property type="evidence" value="ECO:0007669"/>
    <property type="project" value="UniProtKB-ARBA"/>
</dbReference>
<dbReference type="NCBIfam" id="NF011501">
    <property type="entry name" value="PRK14939.1"/>
    <property type="match status" value="1"/>
</dbReference>
<feature type="binding site" evidence="10">
    <location>
        <position position="500"/>
    </location>
    <ligand>
        <name>Mg(2+)</name>
        <dbReference type="ChEBI" id="CHEBI:18420"/>
        <label>1</label>
        <note>catalytic</note>
    </ligand>
</feature>
<dbReference type="SUPFAM" id="SSF54211">
    <property type="entry name" value="Ribosomal protein S5 domain 2-like"/>
    <property type="match status" value="1"/>
</dbReference>
<dbReference type="PROSITE" id="PS00177">
    <property type="entry name" value="TOPOISOMERASE_II"/>
    <property type="match status" value="1"/>
</dbReference>
<dbReference type="GO" id="GO:0005737">
    <property type="term" value="C:cytoplasm"/>
    <property type="evidence" value="ECO:0007669"/>
    <property type="project" value="UniProtKB-SubCell"/>
</dbReference>
<dbReference type="PANTHER" id="PTHR45866">
    <property type="entry name" value="DNA GYRASE/TOPOISOMERASE SUBUNIT B"/>
    <property type="match status" value="1"/>
</dbReference>
<sequence length="615" mass="68900">MPNNNNSHYTADNIQILEGLEAVKKRPGMYIGSTGERGLHHLVWEIVDNSIDEALCGYADEITIEILKGEVIRVTDNGRGIPVDIHPKTKRPAVETILTTLHAGGKFDKGSYKVSGGLHGVGASVVNGLSEWFVVEIHKDGTIYEQKYERGIPAYDLKVKGSTDKSGTIISFQADPLIFTETVIYNYETLRTRIQQLAFLNKGLKLNLIDDRFEENKSESFHYEGGITEYVKFLNQSKSKIHNDIIYIDKEQDGITVELAMQFVDSYSPNLHSFTNNISTTEGGMHEDGFKMALSAVISKYADDLKMKKDDSISGEDTREGLTAIISVKHPEPQFEGQTKTKLGNPEVRAITSQITSEAIERFLMENPAQAKAIVEKVLLATRARVAARKAKDLTRRKSPLDALGFASKLADCRSKDPEKSEIYIVEGDSAGGSAKQGRDSEFQAIMPLRGKVLNVEKARLDKMLSNKEIVNLIQAMGTGISDEFDITKARYHKIVIMTDADVDGAHIRTLLLTFLFRHMRPLIDAGYVYAAQPPLYKISWGRNFQYRYNEQELNELLKTIETKPSIQRYKGLGEMDAEQLWDTTMDPAKRTLLQIKLEDAIEADQVFSMLMGES</sequence>
<evidence type="ECO:0000259" key="11">
    <source>
        <dbReference type="PROSITE" id="PS50880"/>
    </source>
</evidence>
<evidence type="ECO:0000256" key="7">
    <source>
        <dbReference type="ARBA" id="ARBA00023029"/>
    </source>
</evidence>
<dbReference type="SUPFAM" id="SSF56719">
    <property type="entry name" value="Type II DNA topoisomerase"/>
    <property type="match status" value="1"/>
</dbReference>
<feature type="binding site" evidence="10">
    <location>
        <position position="502"/>
    </location>
    <ligand>
        <name>Mg(2+)</name>
        <dbReference type="ChEBI" id="CHEBI:18420"/>
        <label>2</label>
    </ligand>
</feature>
<keyword evidence="6 10" id="KW-0460">Magnesium</keyword>
<evidence type="ECO:0000256" key="6">
    <source>
        <dbReference type="ARBA" id="ARBA00022842"/>
    </source>
</evidence>
<keyword evidence="4 10" id="KW-0547">Nucleotide-binding</keyword>